<dbReference type="Pfam" id="PF12770">
    <property type="entry name" value="CHAT"/>
    <property type="match status" value="1"/>
</dbReference>
<keyword evidence="3" id="KW-1185">Reference proteome</keyword>
<protein>
    <submittedName>
        <fullName evidence="2">CHAT domain protein</fullName>
    </submittedName>
</protein>
<dbReference type="Proteomes" id="UP000318081">
    <property type="component" value="Chromosome"/>
</dbReference>
<evidence type="ECO:0000313" key="2">
    <source>
        <dbReference type="EMBL" id="QDV82623.1"/>
    </source>
</evidence>
<dbReference type="InterPro" id="IPR024983">
    <property type="entry name" value="CHAT_dom"/>
</dbReference>
<dbReference type="EMBL" id="CP036432">
    <property type="protein sequence ID" value="QDV82623.1"/>
    <property type="molecule type" value="Genomic_DNA"/>
</dbReference>
<dbReference type="Gene3D" id="1.25.40.10">
    <property type="entry name" value="Tetratricopeptide repeat domain"/>
    <property type="match status" value="2"/>
</dbReference>
<evidence type="ECO:0000259" key="1">
    <source>
        <dbReference type="Pfam" id="PF12770"/>
    </source>
</evidence>
<dbReference type="SUPFAM" id="SSF48452">
    <property type="entry name" value="TPR-like"/>
    <property type="match status" value="1"/>
</dbReference>
<accession>A0ABX5XKW0</accession>
<dbReference type="Pfam" id="PF13374">
    <property type="entry name" value="TPR_10"/>
    <property type="match status" value="1"/>
</dbReference>
<name>A0ABX5XKW0_9BACT</name>
<proteinExistence type="predicted"/>
<evidence type="ECO:0000313" key="3">
    <source>
        <dbReference type="Proteomes" id="UP000318081"/>
    </source>
</evidence>
<dbReference type="PANTHER" id="PTHR10098">
    <property type="entry name" value="RAPSYN-RELATED"/>
    <property type="match status" value="1"/>
</dbReference>
<reference evidence="2 3" key="1">
    <citation type="submission" date="2019-02" db="EMBL/GenBank/DDBJ databases">
        <title>Deep-cultivation of Planctomycetes and their phenomic and genomic characterization uncovers novel biology.</title>
        <authorList>
            <person name="Wiegand S."/>
            <person name="Jogler M."/>
            <person name="Boedeker C."/>
            <person name="Pinto D."/>
            <person name="Vollmers J."/>
            <person name="Rivas-Marin E."/>
            <person name="Kohn T."/>
            <person name="Peeters S.H."/>
            <person name="Heuer A."/>
            <person name="Rast P."/>
            <person name="Oberbeckmann S."/>
            <person name="Bunk B."/>
            <person name="Jeske O."/>
            <person name="Meyerdierks A."/>
            <person name="Storesund J.E."/>
            <person name="Kallscheuer N."/>
            <person name="Luecker S."/>
            <person name="Lage O.M."/>
            <person name="Pohl T."/>
            <person name="Merkel B.J."/>
            <person name="Hornburger P."/>
            <person name="Mueller R.-W."/>
            <person name="Bruemmer F."/>
            <person name="Labrenz M."/>
            <person name="Spormann A.M."/>
            <person name="Op den Camp H."/>
            <person name="Overmann J."/>
            <person name="Amann R."/>
            <person name="Jetten M.S.M."/>
            <person name="Mascher T."/>
            <person name="Medema M.H."/>
            <person name="Devos D.P."/>
            <person name="Kaster A.-K."/>
            <person name="Ovreas L."/>
            <person name="Rohde M."/>
            <person name="Galperin M.Y."/>
            <person name="Jogler C."/>
        </authorList>
    </citation>
    <scope>NUCLEOTIDE SEQUENCE [LARGE SCALE GENOMIC DNA]</scope>
    <source>
        <strain evidence="2 3">TBK1r</strain>
    </source>
</reference>
<sequence>MTPSRRIPLLNQCFGCLLTTLLLWPTSCSTYGEEQSEQFPAAFEDDFSVDTRADYQVNGNARWADSSLTLMSGASIVRRVKSEADFEVAIDLTPDPNQQGDAATQIHFAFSGGRQIIVAIVRRKSDDNWSEQVELADLRSVDGRSKPSPHFLRRFPPVQSQTIQTQWKLKYKAGVLHVFRDDESVGTAFSGCLGAWCHAVVVGQRNSKVALQTIRFSGTETRQTPEQAEVHEEINRLKTRAASSERLGLHSARESFLRDQLKLFDEHFGENYYASGVELQSLAECYDQQSRLEDAAKTYREAAHVFSISFGNDHPEAIRSRILACDAASRGENAVSDDGEMVKDLMKLMQLAGCDCEHSKQALTLAGNTLQRWATQAHTESDYETYQRHLEEFLEIQTMFRDGQSERYQYYLDELSYAKLINSADAAKKQALIDIDQFYTRLADIRQKGGATPLAQEKELYQACLKHLGNDHSKTLSLKTNLAIRASNGGDAGRALQLLKEVFETTERLYGKEHLCSATAAYQLASIYSIVQRKEEADRLFDQANTLMESDERSESYEYALGLHLYGRHLKRVGRFRDALDSLNRAQAILVKQDRNFGPLSQSIRTHLADTYRAMGEARKAKQLLDEQRRILEKSGGEDATAKYDVAFSEAIQLLWENRTEEALEKHQHAKQLAIELFGRNSRPHYAVLDSELKTRVGIRDSVGAGRLVREMIAFEDVRRQTLFQVYSAAEQFERSAVDRKSLDRIMLLVRNGLLKVKDGYHMVLAAKGNLLQYQRAQATVRRNPKLKKEVQQLQDVTSRLAGLLGDTENTKDVEIDQLVATRDEILKRIAEKGPSTFGPWSASSYEMDGVAAILGTLPPGTVVIDFVHFLRPSLLATLRGRDEMELGAFIYSDHREIEFVRLGPAAPIEEKTKQWVDAIKSGSRGGGSSVTGDDEHTIDQLGEELRQLVWDPLFPSGETPARVFVSPDGPLTQCPLSALPTEQGGHYLVESCAISYTIAPRLMIQGDPGSESIDDRPNMLLLVGDIDYGDVKNLRSARYYFSELAEANRELASIAEMFDRQMAGSEIVRLTGQNATEAMIRDRVPGAGVVHILSHGFYLPIEDSGVDSQDRHPTSRAGLAVSNANRGINAADEGNGVLWADELAMLDFTHAKLVVLSACDTAAGTEAPGEGLLSLQRALATAGAESSVTTLWSIENLSTIALMQHFYRHLLIDGADVSEAVRLAKVSLIKQGIRESGTGSSRRLPIRQWAPFVVFGNPTVEVQP</sequence>
<dbReference type="InterPro" id="IPR011990">
    <property type="entry name" value="TPR-like_helical_dom_sf"/>
</dbReference>
<gene>
    <name evidence="2" type="ORF">TBK1r_15540</name>
</gene>
<feature type="domain" description="CHAT" evidence="1">
    <location>
        <begin position="942"/>
        <end position="1258"/>
    </location>
</feature>
<organism evidence="2 3">
    <name type="scientific">Stieleria magnilauensis</name>
    <dbReference type="NCBI Taxonomy" id="2527963"/>
    <lineage>
        <taxon>Bacteria</taxon>
        <taxon>Pseudomonadati</taxon>
        <taxon>Planctomycetota</taxon>
        <taxon>Planctomycetia</taxon>
        <taxon>Pirellulales</taxon>
        <taxon>Pirellulaceae</taxon>
        <taxon>Stieleria</taxon>
    </lineage>
</organism>